<name>A0A1I5JTZ2_9ACTN</name>
<feature type="transmembrane region" description="Helical" evidence="2">
    <location>
        <begin position="28"/>
        <end position="47"/>
    </location>
</feature>
<proteinExistence type="predicted"/>
<evidence type="ECO:0000256" key="1">
    <source>
        <dbReference type="SAM" id="MobiDB-lite"/>
    </source>
</evidence>
<evidence type="ECO:0000313" key="4">
    <source>
        <dbReference type="Proteomes" id="UP000198857"/>
    </source>
</evidence>
<reference evidence="4" key="1">
    <citation type="submission" date="2016-10" db="EMBL/GenBank/DDBJ databases">
        <authorList>
            <person name="Varghese N."/>
            <person name="Submissions S."/>
        </authorList>
    </citation>
    <scope>NUCLEOTIDE SEQUENCE [LARGE SCALE GENOMIC DNA]</scope>
    <source>
        <strain evidence="4">DSM 44208</strain>
    </source>
</reference>
<feature type="compositionally biased region" description="Basic and acidic residues" evidence="1">
    <location>
        <begin position="203"/>
        <end position="219"/>
    </location>
</feature>
<keyword evidence="4" id="KW-1185">Reference proteome</keyword>
<sequence length="239" mass="25036">MSGPPGRPGSTTGAERGSSRVLLALNRVAIRVLGTVFVLVALLGVLAAGTPLLLVTVLLGGAAGAGLAQLVHWALEPGGRAPLQSRLTAATATGLFFPFISGTEALGPGGSSLSVVVILLTTLCGLHWIAQVSRETLPTGVPARASPCPDPSSLQPLLRRLPLDELLDEWRCSSAGLHVDGHAAVRVRELLLEEIRRRDPEGFRRWLGEGPGEDPRPYVRDAGPALPTAERPDEPTSGR</sequence>
<accession>A0A1I5JTZ2</accession>
<evidence type="ECO:0000313" key="3">
    <source>
        <dbReference type="EMBL" id="SFO75983.1"/>
    </source>
</evidence>
<dbReference type="Proteomes" id="UP000198857">
    <property type="component" value="Unassembled WGS sequence"/>
</dbReference>
<dbReference type="EMBL" id="FOWQ01000001">
    <property type="protein sequence ID" value="SFO75983.1"/>
    <property type="molecule type" value="Genomic_DNA"/>
</dbReference>
<feature type="region of interest" description="Disordered" evidence="1">
    <location>
        <begin position="203"/>
        <end position="239"/>
    </location>
</feature>
<organism evidence="3 4">
    <name type="scientific">Geodermatophilus dictyosporus</name>
    <dbReference type="NCBI Taxonomy" id="1523247"/>
    <lineage>
        <taxon>Bacteria</taxon>
        <taxon>Bacillati</taxon>
        <taxon>Actinomycetota</taxon>
        <taxon>Actinomycetes</taxon>
        <taxon>Geodermatophilales</taxon>
        <taxon>Geodermatophilaceae</taxon>
        <taxon>Geodermatophilus</taxon>
    </lineage>
</organism>
<keyword evidence="2" id="KW-0812">Transmembrane</keyword>
<feature type="transmembrane region" description="Helical" evidence="2">
    <location>
        <begin position="53"/>
        <end position="75"/>
    </location>
</feature>
<feature type="compositionally biased region" description="Basic and acidic residues" evidence="1">
    <location>
        <begin position="230"/>
        <end position="239"/>
    </location>
</feature>
<protein>
    <submittedName>
        <fullName evidence="3">Uncharacterized protein</fullName>
    </submittedName>
</protein>
<dbReference type="AlphaFoldDB" id="A0A1I5JTZ2"/>
<feature type="transmembrane region" description="Helical" evidence="2">
    <location>
        <begin position="112"/>
        <end position="130"/>
    </location>
</feature>
<keyword evidence="2" id="KW-1133">Transmembrane helix</keyword>
<gene>
    <name evidence="3" type="ORF">SAMN05660464_1020</name>
</gene>
<keyword evidence="2" id="KW-0472">Membrane</keyword>
<evidence type="ECO:0000256" key="2">
    <source>
        <dbReference type="SAM" id="Phobius"/>
    </source>
</evidence>